<protein>
    <submittedName>
        <fullName evidence="1">Uncharacterized protein</fullName>
    </submittedName>
</protein>
<name>A0A3P7P7A5_DIBLA</name>
<evidence type="ECO:0000313" key="1">
    <source>
        <dbReference type="EMBL" id="VDN13916.1"/>
    </source>
</evidence>
<dbReference type="AlphaFoldDB" id="A0A3P7P7A5"/>
<accession>A0A3P7P7A5</accession>
<organism evidence="1 2">
    <name type="scientific">Dibothriocephalus latus</name>
    <name type="common">Fish tapeworm</name>
    <name type="synonym">Diphyllobothrium latum</name>
    <dbReference type="NCBI Taxonomy" id="60516"/>
    <lineage>
        <taxon>Eukaryota</taxon>
        <taxon>Metazoa</taxon>
        <taxon>Spiralia</taxon>
        <taxon>Lophotrochozoa</taxon>
        <taxon>Platyhelminthes</taxon>
        <taxon>Cestoda</taxon>
        <taxon>Eucestoda</taxon>
        <taxon>Diphyllobothriidea</taxon>
        <taxon>Diphyllobothriidae</taxon>
        <taxon>Dibothriocephalus</taxon>
    </lineage>
</organism>
<reference evidence="1 2" key="1">
    <citation type="submission" date="2018-11" db="EMBL/GenBank/DDBJ databases">
        <authorList>
            <consortium name="Pathogen Informatics"/>
        </authorList>
    </citation>
    <scope>NUCLEOTIDE SEQUENCE [LARGE SCALE GENOMIC DNA]</scope>
</reference>
<proteinExistence type="predicted"/>
<gene>
    <name evidence="1" type="ORF">DILT_LOCUS9747</name>
</gene>
<dbReference type="EMBL" id="UYRU01057744">
    <property type="protein sequence ID" value="VDN13916.1"/>
    <property type="molecule type" value="Genomic_DNA"/>
</dbReference>
<evidence type="ECO:0000313" key="2">
    <source>
        <dbReference type="Proteomes" id="UP000281553"/>
    </source>
</evidence>
<keyword evidence="2" id="KW-1185">Reference proteome</keyword>
<sequence>MTPPLQICHMKAPVRRHSCRPSKSWTPNRMPELCY</sequence>
<dbReference type="Proteomes" id="UP000281553">
    <property type="component" value="Unassembled WGS sequence"/>
</dbReference>